<dbReference type="GO" id="GO:0050308">
    <property type="term" value="F:sugar-phosphatase activity"/>
    <property type="evidence" value="ECO:0007669"/>
    <property type="project" value="TreeGrafter"/>
</dbReference>
<dbReference type="SFLD" id="SFLDG01129">
    <property type="entry name" value="C1.5:_HAD__Beta-PGM__Phosphata"/>
    <property type="match status" value="1"/>
</dbReference>
<name>A0A9D1NL13_9BACT</name>
<dbReference type="SUPFAM" id="SSF56784">
    <property type="entry name" value="HAD-like"/>
    <property type="match status" value="1"/>
</dbReference>
<reference evidence="1" key="2">
    <citation type="journal article" date="2021" name="PeerJ">
        <title>Extensive microbial diversity within the chicken gut microbiome revealed by metagenomics and culture.</title>
        <authorList>
            <person name="Gilroy R."/>
            <person name="Ravi A."/>
            <person name="Getino M."/>
            <person name="Pursley I."/>
            <person name="Horton D.L."/>
            <person name="Alikhan N.F."/>
            <person name="Baker D."/>
            <person name="Gharbi K."/>
            <person name="Hall N."/>
            <person name="Watson M."/>
            <person name="Adriaenssens E.M."/>
            <person name="Foster-Nyarko E."/>
            <person name="Jarju S."/>
            <person name="Secka A."/>
            <person name="Antonio M."/>
            <person name="Oren A."/>
            <person name="Chaudhuri R.R."/>
            <person name="La Ragione R."/>
            <person name="Hildebrand F."/>
            <person name="Pallen M.J."/>
        </authorList>
    </citation>
    <scope>NUCLEOTIDE SEQUENCE</scope>
    <source>
        <strain evidence="1">10669</strain>
    </source>
</reference>
<dbReference type="EMBL" id="DVOG01000140">
    <property type="protein sequence ID" value="HIV04561.1"/>
    <property type="molecule type" value="Genomic_DNA"/>
</dbReference>
<dbReference type="CDD" id="cd07505">
    <property type="entry name" value="HAD_BPGM-like"/>
    <property type="match status" value="1"/>
</dbReference>
<dbReference type="PRINTS" id="PR00413">
    <property type="entry name" value="HADHALOGNASE"/>
</dbReference>
<dbReference type="InterPro" id="IPR036412">
    <property type="entry name" value="HAD-like_sf"/>
</dbReference>
<dbReference type="Gene3D" id="1.10.150.240">
    <property type="entry name" value="Putative phosphatase, domain 2"/>
    <property type="match status" value="1"/>
</dbReference>
<dbReference type="PANTHER" id="PTHR43481:SF4">
    <property type="entry name" value="GLYCEROL-1-PHOSPHATE PHOSPHOHYDROLASE 1-RELATED"/>
    <property type="match status" value="1"/>
</dbReference>
<dbReference type="NCBIfam" id="TIGR01509">
    <property type="entry name" value="HAD-SF-IA-v3"/>
    <property type="match status" value="1"/>
</dbReference>
<dbReference type="PANTHER" id="PTHR43481">
    <property type="entry name" value="FRUCTOSE-1-PHOSPHATE PHOSPHATASE"/>
    <property type="match status" value="1"/>
</dbReference>
<accession>A0A9D1NL13</accession>
<proteinExistence type="predicted"/>
<dbReference type="SFLD" id="SFLDG01135">
    <property type="entry name" value="C1.5.6:_HAD__Beta-PGM__Phospha"/>
    <property type="match status" value="1"/>
</dbReference>
<dbReference type="SFLD" id="SFLDS00003">
    <property type="entry name" value="Haloacid_Dehalogenase"/>
    <property type="match status" value="1"/>
</dbReference>
<dbReference type="InterPro" id="IPR006439">
    <property type="entry name" value="HAD-SF_hydro_IA"/>
</dbReference>
<gene>
    <name evidence="1" type="ORF">IAC75_05375</name>
</gene>
<comment type="caution">
    <text evidence="1">The sequence shown here is derived from an EMBL/GenBank/DDBJ whole genome shotgun (WGS) entry which is preliminary data.</text>
</comment>
<dbReference type="Proteomes" id="UP000886812">
    <property type="component" value="Unassembled WGS sequence"/>
</dbReference>
<reference evidence="1" key="1">
    <citation type="submission" date="2020-10" db="EMBL/GenBank/DDBJ databases">
        <authorList>
            <person name="Gilroy R."/>
        </authorList>
    </citation>
    <scope>NUCLEOTIDE SEQUENCE</scope>
    <source>
        <strain evidence="1">10669</strain>
    </source>
</reference>
<dbReference type="InterPro" id="IPR023214">
    <property type="entry name" value="HAD_sf"/>
</dbReference>
<dbReference type="AlphaFoldDB" id="A0A9D1NL13"/>
<dbReference type="InterPro" id="IPR023198">
    <property type="entry name" value="PGP-like_dom2"/>
</dbReference>
<dbReference type="Pfam" id="PF00702">
    <property type="entry name" value="Hydrolase"/>
    <property type="match status" value="1"/>
</dbReference>
<protein>
    <submittedName>
        <fullName evidence="1">HAD family phosphatase</fullName>
    </submittedName>
</protein>
<evidence type="ECO:0000313" key="2">
    <source>
        <dbReference type="Proteomes" id="UP000886812"/>
    </source>
</evidence>
<organism evidence="1 2">
    <name type="scientific">Candidatus Spyradosoma merdigallinarum</name>
    <dbReference type="NCBI Taxonomy" id="2840950"/>
    <lineage>
        <taxon>Bacteria</taxon>
        <taxon>Pseudomonadati</taxon>
        <taxon>Verrucomicrobiota</taxon>
        <taxon>Opitutia</taxon>
        <taxon>Opitutia incertae sedis</taxon>
        <taxon>Candidatus Spyradosoma</taxon>
    </lineage>
</organism>
<dbReference type="Gene3D" id="3.40.50.1000">
    <property type="entry name" value="HAD superfamily/HAD-like"/>
    <property type="match status" value="1"/>
</dbReference>
<sequence length="230" mass="24673">MNFSGIRAVVFDMDGTLLDSERLSLRAWDAAAREVGARVTPEIFLKMVGHRSDDCMRILQREIGRELPAELVTASARAHYARLVAAGVPLMRGAREMFAFARSRGMKIGVATSTRRVSAQEKLARAGLWRFVDAATCGDEVARGKPDPEIYRTTAEKLGVPAENCLAAEDSPTGFRAAFAAGCIAALVPDLVAPPPDAFRDAAGVFSSLVELRDRWEAALAGTPLPGDSA</sequence>
<dbReference type="InterPro" id="IPR051806">
    <property type="entry name" value="HAD-like_SPP"/>
</dbReference>
<evidence type="ECO:0000313" key="1">
    <source>
        <dbReference type="EMBL" id="HIV04561.1"/>
    </source>
</evidence>